<feature type="domain" description="YlxR" evidence="1">
    <location>
        <begin position="5"/>
        <end position="77"/>
    </location>
</feature>
<dbReference type="PANTHER" id="PTHR34215:SF1">
    <property type="entry name" value="YLXR DOMAIN-CONTAINING PROTEIN"/>
    <property type="match status" value="1"/>
</dbReference>
<name>B1VAG8_PHYAS</name>
<dbReference type="KEGG" id="pal:PA0607"/>
<evidence type="ECO:0000259" key="1">
    <source>
        <dbReference type="Pfam" id="PF04296"/>
    </source>
</evidence>
<evidence type="ECO:0000313" key="3">
    <source>
        <dbReference type="Proteomes" id="UP000008323"/>
    </source>
</evidence>
<sequence length="96" mass="11204">MNILRTCIVTKKSKNPLQMIRINVNKLGQVAIDYDRKLQGRGVYLSLKLEYVKLVQKKKLLDKKLKTFVPLEIYQSLLKFVLSKNNLKKEADNLNN</sequence>
<dbReference type="InterPro" id="IPR007393">
    <property type="entry name" value="YlxR_dom"/>
</dbReference>
<protein>
    <recommendedName>
        <fullName evidence="1">YlxR domain-containing protein</fullName>
    </recommendedName>
</protein>
<evidence type="ECO:0000313" key="2">
    <source>
        <dbReference type="EMBL" id="CAM11941.1"/>
    </source>
</evidence>
<dbReference type="eggNOG" id="COG2740">
    <property type="taxonomic scope" value="Bacteria"/>
</dbReference>
<dbReference type="AlphaFoldDB" id="B1VAG8"/>
<reference evidence="2 3" key="1">
    <citation type="journal article" date="2008" name="J. Bacteriol.">
        <title>Comparative genome analysis of 'Candidatus Phytoplasma australiense' (subgroup tuf-Australia I; rp-A) and 'Ca. Phytoplasma asteris' strains OY-M and AY-WB.</title>
        <authorList>
            <person name="Tran-Nguyen L.T."/>
            <person name="Kube M."/>
            <person name="Schneider B."/>
            <person name="Reinhardt R."/>
            <person name="Gibb K.S."/>
        </authorList>
    </citation>
    <scope>NUCLEOTIDE SEQUENCE [LARGE SCALE GENOMIC DNA]</scope>
</reference>
<organism evidence="2 3">
    <name type="scientific">Phytoplasma australiense</name>
    <dbReference type="NCBI Taxonomy" id="59748"/>
    <lineage>
        <taxon>Bacteria</taxon>
        <taxon>Bacillati</taxon>
        <taxon>Mycoplasmatota</taxon>
        <taxon>Mollicutes</taxon>
        <taxon>Acholeplasmatales</taxon>
        <taxon>Acholeplasmataceae</taxon>
        <taxon>Candidatus Phytoplasma</taxon>
        <taxon>16SrXII (Stolbur group)</taxon>
    </lineage>
</organism>
<dbReference type="InterPro" id="IPR035931">
    <property type="entry name" value="YlxR-like_sf"/>
</dbReference>
<dbReference type="PANTHER" id="PTHR34215">
    <property type="entry name" value="BLL0784 PROTEIN"/>
    <property type="match status" value="1"/>
</dbReference>
<gene>
    <name evidence="2" type="ordered locus">PA0607</name>
</gene>
<dbReference type="Proteomes" id="UP000008323">
    <property type="component" value="Chromosome"/>
</dbReference>
<dbReference type="STRING" id="59748.PA0607"/>
<proteinExistence type="predicted"/>
<dbReference type="Pfam" id="PF04296">
    <property type="entry name" value="YlxR"/>
    <property type="match status" value="1"/>
</dbReference>
<accession>B1VAG8</accession>
<dbReference type="EMBL" id="AM422018">
    <property type="protein sequence ID" value="CAM11941.1"/>
    <property type="molecule type" value="Genomic_DNA"/>
</dbReference>
<dbReference type="SUPFAM" id="SSF64376">
    <property type="entry name" value="YlxR-like"/>
    <property type="match status" value="1"/>
</dbReference>
<dbReference type="InterPro" id="IPR037465">
    <property type="entry name" value="YlxR"/>
</dbReference>
<dbReference type="Gene3D" id="3.30.1230.10">
    <property type="entry name" value="YlxR-like"/>
    <property type="match status" value="1"/>
</dbReference>